<keyword evidence="8" id="KW-1185">Reference proteome</keyword>
<reference evidence="8" key="1">
    <citation type="journal article" date="2019" name="Int. J. Syst. Evol. Microbiol.">
        <title>The Global Catalogue of Microorganisms (GCM) 10K type strain sequencing project: providing services to taxonomists for standard genome sequencing and annotation.</title>
        <authorList>
            <consortium name="The Broad Institute Genomics Platform"/>
            <consortium name="The Broad Institute Genome Sequencing Center for Infectious Disease"/>
            <person name="Wu L."/>
            <person name="Ma J."/>
        </authorList>
    </citation>
    <scope>NUCLEOTIDE SEQUENCE [LARGE SCALE GENOMIC DNA]</scope>
    <source>
        <strain evidence="8">JCM 16961</strain>
    </source>
</reference>
<dbReference type="InterPro" id="IPR016166">
    <property type="entry name" value="FAD-bd_PCMH"/>
</dbReference>
<dbReference type="Gene3D" id="3.30.70.2740">
    <property type="match status" value="1"/>
</dbReference>
<comment type="cofactor">
    <cofactor evidence="1">
        <name>FAD</name>
        <dbReference type="ChEBI" id="CHEBI:57692"/>
    </cofactor>
</comment>
<dbReference type="Pfam" id="PF01565">
    <property type="entry name" value="FAD_binding_4"/>
    <property type="match status" value="1"/>
</dbReference>
<evidence type="ECO:0000313" key="8">
    <source>
        <dbReference type="Proteomes" id="UP001501536"/>
    </source>
</evidence>
<evidence type="ECO:0000256" key="4">
    <source>
        <dbReference type="ARBA" id="ARBA00023002"/>
    </source>
</evidence>
<dbReference type="SUPFAM" id="SSF55103">
    <property type="entry name" value="FAD-linked oxidases, C-terminal domain"/>
    <property type="match status" value="1"/>
</dbReference>
<evidence type="ECO:0000259" key="6">
    <source>
        <dbReference type="PROSITE" id="PS51387"/>
    </source>
</evidence>
<keyword evidence="2" id="KW-0285">Flavoprotein</keyword>
<dbReference type="InterPro" id="IPR036318">
    <property type="entry name" value="FAD-bd_PCMH-like_sf"/>
</dbReference>
<proteinExistence type="predicted"/>
<evidence type="ECO:0000313" key="7">
    <source>
        <dbReference type="EMBL" id="GAA3707701.1"/>
    </source>
</evidence>
<dbReference type="InterPro" id="IPR051914">
    <property type="entry name" value="FAD-linked_OxidoTrans_Type4"/>
</dbReference>
<gene>
    <name evidence="7" type="ORF">GCM10022377_21890</name>
</gene>
<dbReference type="PANTHER" id="PTHR42934">
    <property type="entry name" value="GLYCOLATE OXIDASE SUBUNIT GLCD"/>
    <property type="match status" value="1"/>
</dbReference>
<evidence type="ECO:0000256" key="2">
    <source>
        <dbReference type="ARBA" id="ARBA00022630"/>
    </source>
</evidence>
<name>A0ABP7DQH6_9MICC</name>
<feature type="region of interest" description="Disordered" evidence="5">
    <location>
        <begin position="1"/>
        <end position="21"/>
    </location>
</feature>
<evidence type="ECO:0000256" key="5">
    <source>
        <dbReference type="SAM" id="MobiDB-lite"/>
    </source>
</evidence>
<evidence type="ECO:0000256" key="1">
    <source>
        <dbReference type="ARBA" id="ARBA00001974"/>
    </source>
</evidence>
<dbReference type="PROSITE" id="PS51387">
    <property type="entry name" value="FAD_PCMH"/>
    <property type="match status" value="1"/>
</dbReference>
<dbReference type="InterPro" id="IPR004113">
    <property type="entry name" value="FAD-bd_oxidored_4_C"/>
</dbReference>
<organism evidence="7 8">
    <name type="scientific">Zhihengliuella alba</name>
    <dbReference type="NCBI Taxonomy" id="547018"/>
    <lineage>
        <taxon>Bacteria</taxon>
        <taxon>Bacillati</taxon>
        <taxon>Actinomycetota</taxon>
        <taxon>Actinomycetes</taxon>
        <taxon>Micrococcales</taxon>
        <taxon>Micrococcaceae</taxon>
        <taxon>Zhihengliuella</taxon>
    </lineage>
</organism>
<dbReference type="SUPFAM" id="SSF56176">
    <property type="entry name" value="FAD-binding/transporter-associated domain-like"/>
    <property type="match status" value="1"/>
</dbReference>
<dbReference type="InterPro" id="IPR006094">
    <property type="entry name" value="Oxid_FAD_bind_N"/>
</dbReference>
<sequence length="482" mass="49470">MNGNPLGQDPGMPPTPAPDDDVVDRLRAALPGRVETDPALLAPFTADRSGHRAAGVPLAVVHAASVEDVQAACRIASAAGVPIVTRGAGTGLSGGAIAGDGEIVLSLTGMDRILEISADNRLAVVQPGILNGRLNEVLAEHGLWWAPDPASKDISTVGGNIAMNAGGLLCAKYGVTREAVLALKVVLADGTLLSVGHRTVKGVTGYDLCALMIGSEGTLGVIVECTLKLQPVDRGATVTLGAFFDSLEAAASAASAVTRAGLVPAIMELMDQRTLEAVAAHTGQDLAGRGAYLLVQCDGADAVQTADRVADLARRAGGTVDVTTDPDEADRLVALRRAAFPSLESLGTLLVEDIAVPRSRMAEAFAAVRALEEKYGVAIPTTCHAGDGNLHPTFVYDGGAGEVPEAIWAAAGELFGTALELGGTLSGEHGIGLLKRAWLRDELGDEQFELQRRIKQVFDPAGLLNPGKVFPGPASPGTPPVG</sequence>
<dbReference type="Gene3D" id="3.30.465.10">
    <property type="match status" value="1"/>
</dbReference>
<accession>A0ABP7DQH6</accession>
<comment type="caution">
    <text evidence="7">The sequence shown here is derived from an EMBL/GenBank/DDBJ whole genome shotgun (WGS) entry which is preliminary data.</text>
</comment>
<dbReference type="Proteomes" id="UP001501536">
    <property type="component" value="Unassembled WGS sequence"/>
</dbReference>
<evidence type="ECO:0000256" key="3">
    <source>
        <dbReference type="ARBA" id="ARBA00022827"/>
    </source>
</evidence>
<dbReference type="Pfam" id="PF02913">
    <property type="entry name" value="FAD-oxidase_C"/>
    <property type="match status" value="1"/>
</dbReference>
<feature type="domain" description="FAD-binding PCMH-type" evidence="6">
    <location>
        <begin position="53"/>
        <end position="232"/>
    </location>
</feature>
<dbReference type="Gene3D" id="1.10.45.10">
    <property type="entry name" value="Vanillyl-alcohol Oxidase, Chain A, domain 4"/>
    <property type="match status" value="1"/>
</dbReference>
<dbReference type="PANTHER" id="PTHR42934:SF2">
    <property type="entry name" value="GLYCOLATE OXIDASE SUBUNIT GLCD"/>
    <property type="match status" value="1"/>
</dbReference>
<keyword evidence="3" id="KW-0274">FAD</keyword>
<dbReference type="InterPro" id="IPR016164">
    <property type="entry name" value="FAD-linked_Oxase-like_C"/>
</dbReference>
<dbReference type="InterPro" id="IPR016171">
    <property type="entry name" value="Vanillyl_alc_oxidase_C-sub2"/>
</dbReference>
<keyword evidence="4" id="KW-0560">Oxidoreductase</keyword>
<dbReference type="EMBL" id="BAABCJ010000005">
    <property type="protein sequence ID" value="GAA3707701.1"/>
    <property type="molecule type" value="Genomic_DNA"/>
</dbReference>
<dbReference type="InterPro" id="IPR016169">
    <property type="entry name" value="FAD-bd_PCMH_sub2"/>
</dbReference>
<protein>
    <submittedName>
        <fullName evidence="7">FAD-linked oxidase C-terminal domain-containing protein</fullName>
    </submittedName>
</protein>